<gene>
    <name evidence="2" type="ORF">PaG_05949</name>
</gene>
<dbReference type="AlphaFoldDB" id="W3VEA0"/>
<accession>W3VEA0</accession>
<evidence type="ECO:0000313" key="3">
    <source>
        <dbReference type="Proteomes" id="UP000019462"/>
    </source>
</evidence>
<dbReference type="HOGENOM" id="CLU_607095_0_0_1"/>
<name>W3VEA0_MOEAP</name>
<dbReference type="Proteomes" id="UP000019462">
    <property type="component" value="Unassembled WGS sequence"/>
</dbReference>
<keyword evidence="3" id="KW-1185">Reference proteome</keyword>
<protein>
    <submittedName>
        <fullName evidence="2">Uncharacterized protein</fullName>
    </submittedName>
</protein>
<dbReference type="EMBL" id="AWNI01000039">
    <property type="protein sequence ID" value="ETS59963.1"/>
    <property type="molecule type" value="Genomic_DNA"/>
</dbReference>
<feature type="compositionally biased region" description="Polar residues" evidence="1">
    <location>
        <begin position="353"/>
        <end position="369"/>
    </location>
</feature>
<proteinExistence type="predicted"/>
<evidence type="ECO:0000313" key="2">
    <source>
        <dbReference type="EMBL" id="ETS59963.1"/>
    </source>
</evidence>
<evidence type="ECO:0000256" key="1">
    <source>
        <dbReference type="SAM" id="MobiDB-lite"/>
    </source>
</evidence>
<feature type="region of interest" description="Disordered" evidence="1">
    <location>
        <begin position="350"/>
        <end position="383"/>
    </location>
</feature>
<reference evidence="2 3" key="1">
    <citation type="journal article" date="2014" name="Genome Announc.">
        <title>Genome sequence of the basidiomycetous fungus Pseudozyma aphidis DSM70725, an efficient producer of biosurfactant mannosylerythritol lipids.</title>
        <authorList>
            <person name="Lorenz S."/>
            <person name="Guenther M."/>
            <person name="Grumaz C."/>
            <person name="Rupp S."/>
            <person name="Zibek S."/>
            <person name="Sohn K."/>
        </authorList>
    </citation>
    <scope>NUCLEOTIDE SEQUENCE [LARGE SCALE GENOMIC DNA]</scope>
    <source>
        <strain evidence="3">ATCC 32657 / CBS 517.83 / DSM 70725 / JCM 10318 / NBRC 10182 / NRRL Y-7954 / St-0401</strain>
    </source>
</reference>
<organism evidence="2 3">
    <name type="scientific">Moesziomyces aphidis</name>
    <name type="common">Pseudozyma aphidis</name>
    <dbReference type="NCBI Taxonomy" id="84754"/>
    <lineage>
        <taxon>Eukaryota</taxon>
        <taxon>Fungi</taxon>
        <taxon>Dikarya</taxon>
        <taxon>Basidiomycota</taxon>
        <taxon>Ustilaginomycotina</taxon>
        <taxon>Ustilaginomycetes</taxon>
        <taxon>Ustilaginales</taxon>
        <taxon>Ustilaginaceae</taxon>
        <taxon>Moesziomyces</taxon>
    </lineage>
</organism>
<sequence>MAKKPVVGRYSLLSEVQLRVESTGALVDDAARIDAMQDATVGRLAGRLSARRQARTTVSRGHGRRCDLMTAGRRAKTGWGSVAVARLDPGIRTSASERTPDVPSTRLHASLGRDCAGAVSTVSIVGSEKRPSAHARLHRPHCIGHMGCVGLGYGRATVNSAPSWLHPSNDQQWVDVSDPSWKNIGRCSHAWHVLAPVIGSLDALANAYASHLDEILAWPTEVADCHLGTQVNDGQHAGRTLGSCQANEASIATLARRTRQRGPLAIVSARFHATPIPKHASESEFSLPLPFPLPPLRTLHPSALLSVRHTFHGIGTSPHRNLAVASASSQSLPKLQASFTRPWASHFGVNSDPDASSGTGLDPSHSSSFKLSTPSRSRSRRRLRKTSIAATGLHLLLLLGGSTAPAFNSQSDKKTQVSGALRRLCPLRITLSPVLLSGRDHPFDRTSELPS</sequence>
<comment type="caution">
    <text evidence="2">The sequence shown here is derived from an EMBL/GenBank/DDBJ whole genome shotgun (WGS) entry which is preliminary data.</text>
</comment>